<evidence type="ECO:0000313" key="5">
    <source>
        <dbReference type="EMBL" id="EMB19808.1"/>
    </source>
</evidence>
<reference evidence="5" key="1">
    <citation type="submission" date="2012-01" db="EMBL/GenBank/DDBJ databases">
        <title>The Genome Sequence of Treponema denticola OTK.</title>
        <authorList>
            <consortium name="The Broad Institute Genome Sequencing Platform"/>
            <person name="Earl A."/>
            <person name="Ward D."/>
            <person name="Feldgarden M."/>
            <person name="Gevers D."/>
            <person name="Blanton J.M."/>
            <person name="Fenno C.J."/>
            <person name="Baranova O.V."/>
            <person name="Mathney J."/>
            <person name="Dewhirst F.E."/>
            <person name="Izard J."/>
            <person name="Young S.K."/>
            <person name="Zeng Q."/>
            <person name="Gargeya S."/>
            <person name="Fitzgerald M."/>
            <person name="Haas B."/>
            <person name="Abouelleil A."/>
            <person name="Alvarado L."/>
            <person name="Arachchi H.M."/>
            <person name="Berlin A."/>
            <person name="Chapman S.B."/>
            <person name="Gearin G."/>
            <person name="Goldberg J."/>
            <person name="Griggs A."/>
            <person name="Gujja S."/>
            <person name="Hansen M."/>
            <person name="Heiman D."/>
            <person name="Howarth C."/>
            <person name="Larimer J."/>
            <person name="Lui A."/>
            <person name="MacDonald P.J.P."/>
            <person name="McCowen C."/>
            <person name="Montmayeur A."/>
            <person name="Murphy C."/>
            <person name="Neiman D."/>
            <person name="Pearson M."/>
            <person name="Priest M."/>
            <person name="Roberts A."/>
            <person name="Saif S."/>
            <person name="Shea T."/>
            <person name="Sisk P."/>
            <person name="Stolte C."/>
            <person name="Sykes S."/>
            <person name="Wortman J."/>
            <person name="Nusbaum C."/>
            <person name="Birren B."/>
        </authorList>
    </citation>
    <scope>NUCLEOTIDE SEQUENCE [LARGE SCALE GENOMIC DNA]</scope>
    <source>
        <strain evidence="5">OTK</strain>
    </source>
</reference>
<dbReference type="InterPro" id="IPR001451">
    <property type="entry name" value="Hexapep"/>
</dbReference>
<accession>A0A0F6MLB9</accession>
<dbReference type="InterPro" id="IPR018357">
    <property type="entry name" value="Hexapep_transf_CS"/>
</dbReference>
<evidence type="ECO:0000256" key="3">
    <source>
        <dbReference type="ARBA" id="ARBA00022737"/>
    </source>
</evidence>
<dbReference type="Gene3D" id="2.160.10.10">
    <property type="entry name" value="Hexapeptide repeat proteins"/>
    <property type="match status" value="1"/>
</dbReference>
<gene>
    <name evidence="5" type="ORF">HMPREF9723_02505</name>
</gene>
<dbReference type="InterPro" id="IPR050179">
    <property type="entry name" value="Trans_hexapeptide_repeat"/>
</dbReference>
<comment type="caution">
    <text evidence="5">The sequence shown here is derived from an EMBL/GenBank/DDBJ whole genome shotgun (WGS) entry which is preliminary data.</text>
</comment>
<dbReference type="GO" id="GO:0016746">
    <property type="term" value="F:acyltransferase activity"/>
    <property type="evidence" value="ECO:0007669"/>
    <property type="project" value="UniProtKB-KW"/>
</dbReference>
<dbReference type="RefSeq" id="WP_002693697.1">
    <property type="nucleotide sequence ID" value="NZ_CM001797.1"/>
</dbReference>
<dbReference type="Pfam" id="PF00132">
    <property type="entry name" value="Hexapep"/>
    <property type="match status" value="1"/>
</dbReference>
<name>A0A0F6MLB9_TREDN</name>
<dbReference type="PANTHER" id="PTHR43300">
    <property type="entry name" value="ACETYLTRANSFERASE"/>
    <property type="match status" value="1"/>
</dbReference>
<dbReference type="HOGENOM" id="CLU_051638_5_1_12"/>
<organism evidence="5">
    <name type="scientific">Treponema denticola OTK</name>
    <dbReference type="NCBI Taxonomy" id="999434"/>
    <lineage>
        <taxon>Bacteria</taxon>
        <taxon>Pseudomonadati</taxon>
        <taxon>Spirochaetota</taxon>
        <taxon>Spirochaetia</taxon>
        <taxon>Spirochaetales</taxon>
        <taxon>Treponemataceae</taxon>
        <taxon>Treponema</taxon>
    </lineage>
</organism>
<dbReference type="SUPFAM" id="SSF51161">
    <property type="entry name" value="Trimeric LpxA-like enzymes"/>
    <property type="match status" value="1"/>
</dbReference>
<dbReference type="PANTHER" id="PTHR43300:SF11">
    <property type="entry name" value="ACETYLTRANSFERASE RV3034C-RELATED"/>
    <property type="match status" value="1"/>
</dbReference>
<comment type="similarity">
    <text evidence="1">Belongs to the transferase hexapeptide repeat family.</text>
</comment>
<proteinExistence type="inferred from homology"/>
<dbReference type="InterPro" id="IPR011004">
    <property type="entry name" value="Trimer_LpxA-like_sf"/>
</dbReference>
<protein>
    <recommendedName>
        <fullName evidence="6">Transferase hexapeptide repeat family phosphonate metabolim protein</fullName>
    </recommendedName>
</protein>
<keyword evidence="4" id="KW-0012">Acyltransferase</keyword>
<keyword evidence="2" id="KW-0808">Transferase</keyword>
<dbReference type="CDD" id="cd03349">
    <property type="entry name" value="LbH_XAT"/>
    <property type="match status" value="1"/>
</dbReference>
<dbReference type="PATRIC" id="fig|999434.4.peg.2609"/>
<evidence type="ECO:0000256" key="4">
    <source>
        <dbReference type="ARBA" id="ARBA00023315"/>
    </source>
</evidence>
<dbReference type="PROSITE" id="PS00101">
    <property type="entry name" value="HEXAPEP_TRANSFERASES"/>
    <property type="match status" value="1"/>
</dbReference>
<dbReference type="Proteomes" id="UP000011701">
    <property type="component" value="Chromosome"/>
</dbReference>
<evidence type="ECO:0000256" key="2">
    <source>
        <dbReference type="ARBA" id="ARBA00022679"/>
    </source>
</evidence>
<evidence type="ECO:0008006" key="6">
    <source>
        <dbReference type="Google" id="ProtNLM"/>
    </source>
</evidence>
<dbReference type="AlphaFoldDB" id="A0A0F6MLB9"/>
<dbReference type="EMBL" id="AGDY01000010">
    <property type="protein sequence ID" value="EMB19808.1"/>
    <property type="molecule type" value="Genomic_DNA"/>
</dbReference>
<keyword evidence="3" id="KW-0677">Repeat</keyword>
<evidence type="ECO:0000256" key="1">
    <source>
        <dbReference type="ARBA" id="ARBA00007274"/>
    </source>
</evidence>
<sequence>MKFKNPNFWPAGIYDINKMELSKHSYGRLNLAYVDSGILKIGKCCSIAEDVVFLLGGHHPYQTISTFPFNVYYSEKAKKNAKDIFKNLDTEKLKDKESITVNDDVWIGHKAFILPGITIGQGAIVGACAVVTKDVPPYAIVAGNPARIVKYRFNEHIIKELLSFADYSKLTEEKVVKNIDFLLTEPLTEENIDKFKEIFD</sequence>